<dbReference type="CDD" id="cd10451">
    <property type="entry name" value="GIY-YIG_LuxR_like"/>
    <property type="match status" value="1"/>
</dbReference>
<dbReference type="Gene3D" id="3.40.1440.10">
    <property type="entry name" value="GIY-YIG endonuclease"/>
    <property type="match status" value="1"/>
</dbReference>
<dbReference type="RefSeq" id="WP_322472788.1">
    <property type="nucleotide sequence ID" value="NZ_JBHRZG010000003.1"/>
</dbReference>
<name>A0ABV7Z5F0_9DEIO</name>
<gene>
    <name evidence="1" type="ORF">ACFOSB_03315</name>
</gene>
<evidence type="ECO:0000313" key="1">
    <source>
        <dbReference type="EMBL" id="MFC3831892.1"/>
    </source>
</evidence>
<proteinExistence type="predicted"/>
<protein>
    <submittedName>
        <fullName evidence="1">GIY-YIG nuclease family protein</fullName>
    </submittedName>
</protein>
<reference evidence="2" key="1">
    <citation type="journal article" date="2019" name="Int. J. Syst. Evol. Microbiol.">
        <title>The Global Catalogue of Microorganisms (GCM) 10K type strain sequencing project: providing services to taxonomists for standard genome sequencing and annotation.</title>
        <authorList>
            <consortium name="The Broad Institute Genomics Platform"/>
            <consortium name="The Broad Institute Genome Sequencing Center for Infectious Disease"/>
            <person name="Wu L."/>
            <person name="Ma J."/>
        </authorList>
    </citation>
    <scope>NUCLEOTIDE SEQUENCE [LARGE SCALE GENOMIC DNA]</scope>
    <source>
        <strain evidence="2">CCTCC AB 2017081</strain>
    </source>
</reference>
<sequence length="105" mass="11644">MSAVVPTARPGIYRITHRPSGCSLLRVSVNVDAVLNRIRFELQTGTHRHAVLQHDWTADGADAFEFTVLDTLAPGDVTPATLRDDLAGLLLLWQEHLEPSLPCRY</sequence>
<dbReference type="EMBL" id="JBHRZG010000003">
    <property type="protein sequence ID" value="MFC3831892.1"/>
    <property type="molecule type" value="Genomic_DNA"/>
</dbReference>
<evidence type="ECO:0000313" key="2">
    <source>
        <dbReference type="Proteomes" id="UP001595803"/>
    </source>
</evidence>
<accession>A0ABV7Z5F0</accession>
<keyword evidence="2" id="KW-1185">Reference proteome</keyword>
<dbReference type="Proteomes" id="UP001595803">
    <property type="component" value="Unassembled WGS sequence"/>
</dbReference>
<organism evidence="1 2">
    <name type="scientific">Deinococcus rufus</name>
    <dbReference type="NCBI Taxonomy" id="2136097"/>
    <lineage>
        <taxon>Bacteria</taxon>
        <taxon>Thermotogati</taxon>
        <taxon>Deinococcota</taxon>
        <taxon>Deinococci</taxon>
        <taxon>Deinococcales</taxon>
        <taxon>Deinococcaceae</taxon>
        <taxon>Deinococcus</taxon>
    </lineage>
</organism>
<dbReference type="InterPro" id="IPR035901">
    <property type="entry name" value="GIY-YIG_endonuc_sf"/>
</dbReference>
<comment type="caution">
    <text evidence="1">The sequence shown here is derived from an EMBL/GenBank/DDBJ whole genome shotgun (WGS) entry which is preliminary data.</text>
</comment>